<dbReference type="Gene3D" id="3.30.70.3250">
    <property type="entry name" value="Ribonuclease P, Pop5 subunit"/>
    <property type="match status" value="1"/>
</dbReference>
<protein>
    <recommendedName>
        <fullName evidence="8">Ribonuclease P/MRP protein subunit POP5</fullName>
        <ecNumber evidence="4">3.1.26.5</ecNumber>
    </recommendedName>
</protein>
<evidence type="ECO:0000256" key="1">
    <source>
        <dbReference type="ARBA" id="ARBA00000928"/>
    </source>
</evidence>
<evidence type="ECO:0000256" key="6">
    <source>
        <dbReference type="ARBA" id="ARBA00022801"/>
    </source>
</evidence>
<dbReference type="GO" id="GO:0030681">
    <property type="term" value="C:multimeric ribonuclease P complex"/>
    <property type="evidence" value="ECO:0007669"/>
    <property type="project" value="TreeGrafter"/>
</dbReference>
<comment type="catalytic activity">
    <reaction evidence="1">
        <text>Endonucleolytic cleavage of RNA, removing 5'-extranucleotides from tRNA precursor.</text>
        <dbReference type="EC" id="3.1.26.5"/>
    </reaction>
</comment>
<keyword evidence="7" id="KW-0539">Nucleus</keyword>
<proteinExistence type="inferred from homology"/>
<comment type="subcellular location">
    <subcellularLocation>
        <location evidence="2">Nucleus</location>
    </subcellularLocation>
</comment>
<dbReference type="SUPFAM" id="SSF160350">
    <property type="entry name" value="Rnp2-like"/>
    <property type="match status" value="1"/>
</dbReference>
<dbReference type="GO" id="GO:0033204">
    <property type="term" value="F:ribonuclease P RNA binding"/>
    <property type="evidence" value="ECO:0007669"/>
    <property type="project" value="TreeGrafter"/>
</dbReference>
<organism evidence="11 12">
    <name type="scientific">Aulographum hederae CBS 113979</name>
    <dbReference type="NCBI Taxonomy" id="1176131"/>
    <lineage>
        <taxon>Eukaryota</taxon>
        <taxon>Fungi</taxon>
        <taxon>Dikarya</taxon>
        <taxon>Ascomycota</taxon>
        <taxon>Pezizomycotina</taxon>
        <taxon>Dothideomycetes</taxon>
        <taxon>Pleosporomycetidae</taxon>
        <taxon>Aulographales</taxon>
        <taxon>Aulographaceae</taxon>
    </lineage>
</organism>
<keyword evidence="12" id="KW-1185">Reference proteome</keyword>
<dbReference type="PANTHER" id="PTHR15441">
    <property type="entry name" value="RIBONUCLEASE P PROTEIN SUBUNIT P14"/>
    <property type="match status" value="1"/>
</dbReference>
<dbReference type="GO" id="GO:0001682">
    <property type="term" value="P:tRNA 5'-leader removal"/>
    <property type="evidence" value="ECO:0007669"/>
    <property type="project" value="InterPro"/>
</dbReference>
<evidence type="ECO:0000313" key="12">
    <source>
        <dbReference type="Proteomes" id="UP000800041"/>
    </source>
</evidence>
<dbReference type="GO" id="GO:0004526">
    <property type="term" value="F:ribonuclease P activity"/>
    <property type="evidence" value="ECO:0007669"/>
    <property type="project" value="UniProtKB-EC"/>
</dbReference>
<evidence type="ECO:0000256" key="10">
    <source>
        <dbReference type="SAM" id="MobiDB-lite"/>
    </source>
</evidence>
<evidence type="ECO:0000256" key="2">
    <source>
        <dbReference type="ARBA" id="ARBA00004123"/>
    </source>
</evidence>
<accession>A0A6G1GWG3</accession>
<keyword evidence="6" id="KW-0378">Hydrolase</keyword>
<dbReference type="EMBL" id="ML977164">
    <property type="protein sequence ID" value="KAF1985110.1"/>
    <property type="molecule type" value="Genomic_DNA"/>
</dbReference>
<evidence type="ECO:0000256" key="7">
    <source>
        <dbReference type="ARBA" id="ARBA00023242"/>
    </source>
</evidence>
<dbReference type="GO" id="GO:0005730">
    <property type="term" value="C:nucleolus"/>
    <property type="evidence" value="ECO:0007669"/>
    <property type="project" value="TreeGrafter"/>
</dbReference>
<evidence type="ECO:0000256" key="8">
    <source>
        <dbReference type="ARBA" id="ARBA00044198"/>
    </source>
</evidence>
<dbReference type="EC" id="3.1.26.5" evidence="4"/>
<evidence type="ECO:0000256" key="9">
    <source>
        <dbReference type="ARBA" id="ARBA00055200"/>
    </source>
</evidence>
<reference evidence="11" key="1">
    <citation type="journal article" date="2020" name="Stud. Mycol.">
        <title>101 Dothideomycetes genomes: a test case for predicting lifestyles and emergence of pathogens.</title>
        <authorList>
            <person name="Haridas S."/>
            <person name="Albert R."/>
            <person name="Binder M."/>
            <person name="Bloem J."/>
            <person name="Labutti K."/>
            <person name="Salamov A."/>
            <person name="Andreopoulos B."/>
            <person name="Baker S."/>
            <person name="Barry K."/>
            <person name="Bills G."/>
            <person name="Bluhm B."/>
            <person name="Cannon C."/>
            <person name="Castanera R."/>
            <person name="Culley D."/>
            <person name="Daum C."/>
            <person name="Ezra D."/>
            <person name="Gonzalez J."/>
            <person name="Henrissat B."/>
            <person name="Kuo A."/>
            <person name="Liang C."/>
            <person name="Lipzen A."/>
            <person name="Lutzoni F."/>
            <person name="Magnuson J."/>
            <person name="Mondo S."/>
            <person name="Nolan M."/>
            <person name="Ohm R."/>
            <person name="Pangilinan J."/>
            <person name="Park H.-J."/>
            <person name="Ramirez L."/>
            <person name="Alfaro M."/>
            <person name="Sun H."/>
            <person name="Tritt A."/>
            <person name="Yoshinaga Y."/>
            <person name="Zwiers L.-H."/>
            <person name="Turgeon B."/>
            <person name="Goodwin S."/>
            <person name="Spatafora J."/>
            <person name="Crous P."/>
            <person name="Grigoriev I."/>
        </authorList>
    </citation>
    <scope>NUCLEOTIDE SEQUENCE</scope>
    <source>
        <strain evidence="11">CBS 113979</strain>
    </source>
</reference>
<dbReference type="InterPro" id="IPR002759">
    <property type="entry name" value="Pop5/Rpp14/Rnp2-like"/>
</dbReference>
<comment type="function">
    <text evidence="9">Component of ribonuclease P, a protein complex that generates mature tRNA molecules by cleaving their 5'-ends. Also a component of RNase MRP, which cleaves pre-rRNA sequences.</text>
</comment>
<evidence type="ECO:0000256" key="4">
    <source>
        <dbReference type="ARBA" id="ARBA00012179"/>
    </source>
</evidence>
<dbReference type="PANTHER" id="PTHR15441:SF2">
    <property type="entry name" value="RIBONUCLEASE P_MRP PROTEIN SUBUNIT POP5"/>
    <property type="match status" value="1"/>
</dbReference>
<keyword evidence="5" id="KW-0819">tRNA processing</keyword>
<dbReference type="OrthoDB" id="24745at2759"/>
<name>A0A6G1GWG3_9PEZI</name>
<dbReference type="Pfam" id="PF01900">
    <property type="entry name" value="RNase_P_Rpp14"/>
    <property type="match status" value="1"/>
</dbReference>
<evidence type="ECO:0000313" key="11">
    <source>
        <dbReference type="EMBL" id="KAF1985110.1"/>
    </source>
</evidence>
<dbReference type="AlphaFoldDB" id="A0A6G1GWG3"/>
<dbReference type="FunFam" id="3.30.70.3250:FF:000004">
    <property type="entry name" value="Ribonuclease P/MRP protein subunit POP5"/>
    <property type="match status" value="1"/>
</dbReference>
<dbReference type="Proteomes" id="UP000800041">
    <property type="component" value="Unassembled WGS sequence"/>
</dbReference>
<comment type="similarity">
    <text evidence="3">Belongs to the eukaryotic/archaeal RNase P protein component 2 family.</text>
</comment>
<feature type="region of interest" description="Disordered" evidence="10">
    <location>
        <begin position="164"/>
        <end position="192"/>
    </location>
</feature>
<evidence type="ECO:0000256" key="5">
    <source>
        <dbReference type="ARBA" id="ARBA00022694"/>
    </source>
</evidence>
<dbReference type="InterPro" id="IPR038085">
    <property type="entry name" value="Rnp2-like_sf"/>
</dbReference>
<sequence>MVRIKNRYLLVNFLYPTATLKPSDPLSTLPATIQFQQPTDDRLTPQIITRMIRNGVEELFGDYGGGMVNASISVKYFSPATSTAILKIARAHYRLVWAALSYVTRLPKPVDKEVVVRVVRVSGTIRKAEEEAIKRAKVAMLKARKDGDVLGELGLDGGLWGRELEKEEVGGIEDEEANVDEDEEEDEDSDMG</sequence>
<feature type="compositionally biased region" description="Acidic residues" evidence="10">
    <location>
        <begin position="170"/>
        <end position="192"/>
    </location>
</feature>
<evidence type="ECO:0000256" key="3">
    <source>
        <dbReference type="ARBA" id="ARBA00010800"/>
    </source>
</evidence>
<dbReference type="GO" id="GO:0000460">
    <property type="term" value="P:maturation of 5.8S rRNA"/>
    <property type="evidence" value="ECO:0007669"/>
    <property type="project" value="UniProtKB-ARBA"/>
</dbReference>
<gene>
    <name evidence="11" type="ORF">K402DRAFT_335092</name>
</gene>
<dbReference type="GO" id="GO:0000172">
    <property type="term" value="C:ribonuclease MRP complex"/>
    <property type="evidence" value="ECO:0007669"/>
    <property type="project" value="TreeGrafter"/>
</dbReference>